<dbReference type="SUPFAM" id="SSF51735">
    <property type="entry name" value="NAD(P)-binding Rossmann-fold domains"/>
    <property type="match status" value="1"/>
</dbReference>
<dbReference type="InterPro" id="IPR050259">
    <property type="entry name" value="SDR"/>
</dbReference>
<evidence type="ECO:0000259" key="2">
    <source>
        <dbReference type="SMART" id="SM00822"/>
    </source>
</evidence>
<reference evidence="3" key="1">
    <citation type="journal article" date="2015" name="Nature">
        <title>Complex archaea that bridge the gap between prokaryotes and eukaryotes.</title>
        <authorList>
            <person name="Spang A."/>
            <person name="Saw J.H."/>
            <person name="Jorgensen S.L."/>
            <person name="Zaremba-Niedzwiedzka K."/>
            <person name="Martijn J."/>
            <person name="Lind A.E."/>
            <person name="van Eijk R."/>
            <person name="Schleper C."/>
            <person name="Guy L."/>
            <person name="Ettema T.J."/>
        </authorList>
    </citation>
    <scope>NUCLEOTIDE SEQUENCE</scope>
</reference>
<dbReference type="InterPro" id="IPR020904">
    <property type="entry name" value="Sc_DH/Rdtase_CS"/>
</dbReference>
<accession>A0A0F9TCT7</accession>
<dbReference type="SMART" id="SM00822">
    <property type="entry name" value="PKS_KR"/>
    <property type="match status" value="1"/>
</dbReference>
<name>A0A0F9TCT7_9ZZZZ</name>
<sequence length="259" mass="26993">MLEFAEGVALVTGGGSGIGRATALMLAGLGVPVAVADIDRVRADETAHAITERSGEASAVSIDVRDRASVDLAFQTVESWKTSVSILVNSAGILRIEPFDSFTAETFSAVMEINVTGSFHCAQRAAPAMKSRTYGRIINLSSVSGYRAGVGRTAYGTSKAAVQGLTRQLALELGRHGITANAIAPGATVTAMTEAAYTIDTKRSILPMIPSGFLAKPEDIASSIVFLASKQARYINGHVLVVDGGYLASGMLQTGRLEV</sequence>
<dbReference type="Pfam" id="PF13561">
    <property type="entry name" value="adh_short_C2"/>
    <property type="match status" value="1"/>
</dbReference>
<dbReference type="Gene3D" id="3.40.50.720">
    <property type="entry name" value="NAD(P)-binding Rossmann-like Domain"/>
    <property type="match status" value="1"/>
</dbReference>
<protein>
    <recommendedName>
        <fullName evidence="2">Ketoreductase domain-containing protein</fullName>
    </recommendedName>
</protein>
<evidence type="ECO:0000256" key="1">
    <source>
        <dbReference type="ARBA" id="ARBA00006484"/>
    </source>
</evidence>
<organism evidence="3">
    <name type="scientific">marine sediment metagenome</name>
    <dbReference type="NCBI Taxonomy" id="412755"/>
    <lineage>
        <taxon>unclassified sequences</taxon>
        <taxon>metagenomes</taxon>
        <taxon>ecological metagenomes</taxon>
    </lineage>
</organism>
<feature type="domain" description="Ketoreductase" evidence="2">
    <location>
        <begin position="7"/>
        <end position="186"/>
    </location>
</feature>
<comment type="similarity">
    <text evidence="1">Belongs to the short-chain dehydrogenases/reductases (SDR) family.</text>
</comment>
<dbReference type="InterPro" id="IPR057326">
    <property type="entry name" value="KR_dom"/>
</dbReference>
<dbReference type="PANTHER" id="PTHR42879">
    <property type="entry name" value="3-OXOACYL-(ACYL-CARRIER-PROTEIN) REDUCTASE"/>
    <property type="match status" value="1"/>
</dbReference>
<dbReference type="EMBL" id="LAZR01000356">
    <property type="protein sequence ID" value="KKN72732.1"/>
    <property type="molecule type" value="Genomic_DNA"/>
</dbReference>
<comment type="caution">
    <text evidence="3">The sequence shown here is derived from an EMBL/GenBank/DDBJ whole genome shotgun (WGS) entry which is preliminary data.</text>
</comment>
<dbReference type="PANTHER" id="PTHR42879:SF2">
    <property type="entry name" value="3-OXOACYL-[ACYL-CARRIER-PROTEIN] REDUCTASE FABG"/>
    <property type="match status" value="1"/>
</dbReference>
<dbReference type="FunFam" id="3.40.50.720:FF:000084">
    <property type="entry name" value="Short-chain dehydrogenase reductase"/>
    <property type="match status" value="1"/>
</dbReference>
<dbReference type="InterPro" id="IPR002347">
    <property type="entry name" value="SDR_fam"/>
</dbReference>
<dbReference type="AlphaFoldDB" id="A0A0F9TCT7"/>
<dbReference type="PRINTS" id="PR00080">
    <property type="entry name" value="SDRFAMILY"/>
</dbReference>
<dbReference type="PRINTS" id="PR00081">
    <property type="entry name" value="GDHRDH"/>
</dbReference>
<evidence type="ECO:0000313" key="3">
    <source>
        <dbReference type="EMBL" id="KKN72732.1"/>
    </source>
</evidence>
<dbReference type="GO" id="GO:0032787">
    <property type="term" value="P:monocarboxylic acid metabolic process"/>
    <property type="evidence" value="ECO:0007669"/>
    <property type="project" value="UniProtKB-ARBA"/>
</dbReference>
<dbReference type="InterPro" id="IPR036291">
    <property type="entry name" value="NAD(P)-bd_dom_sf"/>
</dbReference>
<dbReference type="PROSITE" id="PS00061">
    <property type="entry name" value="ADH_SHORT"/>
    <property type="match status" value="1"/>
</dbReference>
<gene>
    <name evidence="3" type="ORF">LCGC14_0407840</name>
</gene>
<proteinExistence type="inferred from homology"/>